<evidence type="ECO:0000313" key="4">
    <source>
        <dbReference type="Proteomes" id="UP000094849"/>
    </source>
</evidence>
<evidence type="ECO:0000256" key="2">
    <source>
        <dbReference type="SAM" id="Phobius"/>
    </source>
</evidence>
<feature type="compositionally biased region" description="Polar residues" evidence="1">
    <location>
        <begin position="1"/>
        <end position="15"/>
    </location>
</feature>
<evidence type="ECO:0000313" key="3">
    <source>
        <dbReference type="EMBL" id="ODB91918.1"/>
    </source>
</evidence>
<dbReference type="STRING" id="1818881.A3196_20090"/>
<accession>A0A1E2UGW8</accession>
<evidence type="ECO:0000256" key="1">
    <source>
        <dbReference type="SAM" id="MobiDB-lite"/>
    </source>
</evidence>
<name>A0A1E2UGW8_9GAMM</name>
<keyword evidence="2" id="KW-0472">Membrane</keyword>
<keyword evidence="4" id="KW-1185">Reference proteome</keyword>
<dbReference type="EMBL" id="LVJZ01000009">
    <property type="protein sequence ID" value="ODB91918.1"/>
    <property type="molecule type" value="Genomic_DNA"/>
</dbReference>
<sequence>MSLAANTLNTQTGQVSASLPQSSSSATQTPGMQLFVRALNSSQKETLVKRQFDQTTSDQRSELADGFVSAAGEEGINLFAESIDGQYALKTVYGHAGKESRSFMEAVYERQGSTAVNYTHNETAEQAVGDRILPIAGTVNTFSSGAGAALLTSSVKLVDSIENYDGYLKQYEDLRNHKAAPVTIAKKEQELARAFDEMSGALKDKKQPLLERNSFGTKENINQNGRVVRESVPVSNCDDAQKLMKSAKLGRIAGPALIVIDGVFRAKSVIENYNANDPSWKREAVVQSVGFTAGMAAGVVIGAAIAFSPIGLVAGVVVGGAAAIGADISVKVVAEKIYDWFKTRS</sequence>
<dbReference type="AlphaFoldDB" id="A0A1E2UGW8"/>
<protein>
    <submittedName>
        <fullName evidence="3">Uncharacterized protein</fullName>
    </submittedName>
</protein>
<feature type="transmembrane region" description="Helical" evidence="2">
    <location>
        <begin position="284"/>
        <end position="306"/>
    </location>
</feature>
<proteinExistence type="predicted"/>
<reference evidence="3 4" key="1">
    <citation type="submission" date="2016-03" db="EMBL/GenBank/DDBJ databases">
        <title>Chemosynthetic sulphur-oxidizing symbionts of marine invertebrate animals are capable of nitrogen fixation.</title>
        <authorList>
            <person name="Petersen J.M."/>
            <person name="Kemper A."/>
            <person name="Gruber-Vodicka H."/>
            <person name="Cardini U."/>
            <person name="Geest Mvander."/>
            <person name="Kleiner M."/>
            <person name="Bulgheresi S."/>
            <person name="Fussmann M."/>
            <person name="Herbold C."/>
            <person name="Seah B.K.B."/>
            <person name="Antony C.Paul."/>
            <person name="Liu D."/>
            <person name="Belitz A."/>
            <person name="Weber M."/>
        </authorList>
    </citation>
    <scope>NUCLEOTIDE SEQUENCE [LARGE SCALE GENOMIC DNA]</scope>
    <source>
        <strain evidence="3">G_D</strain>
    </source>
</reference>
<feature type="compositionally biased region" description="Low complexity" evidence="1">
    <location>
        <begin position="16"/>
        <end position="27"/>
    </location>
</feature>
<dbReference type="Proteomes" id="UP000094849">
    <property type="component" value="Unassembled WGS sequence"/>
</dbReference>
<keyword evidence="2" id="KW-0812">Transmembrane</keyword>
<organism evidence="3 4">
    <name type="scientific">Candidatus Thiodiazotropha endoloripes</name>
    <dbReference type="NCBI Taxonomy" id="1818881"/>
    <lineage>
        <taxon>Bacteria</taxon>
        <taxon>Pseudomonadati</taxon>
        <taxon>Pseudomonadota</taxon>
        <taxon>Gammaproteobacteria</taxon>
        <taxon>Chromatiales</taxon>
        <taxon>Sedimenticolaceae</taxon>
        <taxon>Candidatus Thiodiazotropha</taxon>
    </lineage>
</organism>
<dbReference type="RefSeq" id="WP_141694742.1">
    <property type="nucleotide sequence ID" value="NZ_LVJZ01000009.1"/>
</dbReference>
<keyword evidence="2" id="KW-1133">Transmembrane helix</keyword>
<feature type="transmembrane region" description="Helical" evidence="2">
    <location>
        <begin position="312"/>
        <end position="334"/>
    </location>
</feature>
<gene>
    <name evidence="3" type="ORF">A3196_20090</name>
</gene>
<comment type="caution">
    <text evidence="3">The sequence shown here is derived from an EMBL/GenBank/DDBJ whole genome shotgun (WGS) entry which is preliminary data.</text>
</comment>
<feature type="region of interest" description="Disordered" evidence="1">
    <location>
        <begin position="1"/>
        <end position="27"/>
    </location>
</feature>